<evidence type="ECO:0000313" key="5">
    <source>
        <dbReference type="Proteomes" id="UP000254134"/>
    </source>
</evidence>
<dbReference type="Pfam" id="PF00563">
    <property type="entry name" value="EAL"/>
    <property type="match status" value="1"/>
</dbReference>
<dbReference type="Pfam" id="PF00990">
    <property type="entry name" value="GGDEF"/>
    <property type="match status" value="1"/>
</dbReference>
<evidence type="ECO:0000313" key="4">
    <source>
        <dbReference type="EMBL" id="RDI73698.1"/>
    </source>
</evidence>
<organism evidence="4 5">
    <name type="scientific">Gaiella occulta</name>
    <dbReference type="NCBI Taxonomy" id="1002870"/>
    <lineage>
        <taxon>Bacteria</taxon>
        <taxon>Bacillati</taxon>
        <taxon>Actinomycetota</taxon>
        <taxon>Thermoleophilia</taxon>
        <taxon>Gaiellales</taxon>
        <taxon>Gaiellaceae</taxon>
        <taxon>Gaiella</taxon>
    </lineage>
</organism>
<sequence length="810" mass="85695">MPFCRRLNLEAGPADRDKMSGEAQAGDHRHGDGQGRPGALSARAAEGLVAVLEVAAREASLTRTLVTLARVAAQTCDADRCSIWLREDDDVFVPVMSQFADGREDAEMWRMFLEFSAAAPFLHEAIRRGAAVACDETPDDYFGAEWMESFGIRSAICVPLSTAGSVVGAFVVDRMTVRPFSSAECRLVEAFSFQAALILESARHLDRQRRSRRAAEALERAAMSLGKHLEEGDLLQTLVAEARNALGAEVALLFQLEPRAEKISRVFASPAEDTGAVPAPSGPDVGGDALRELLLAVREPLVADGGDDSGAELARLLGLNSCIAVPVGSRGELEGVLVCGEVASCRRYEPEERELVRALAAHAGAAIDNALLYRRAVDASRRDPLTDIGNRRAFEEELERELARARRYGHPLSVVLVDLDNLKEINDGWGHQTGDSVLRRIAGILAAGLREGDHAFRIGGDEFALVLPETPAAAAAILADRLRLAAARTSFGIQDMRVSISAGISAFPAHASAAETLIRLADRALYETKAGGRNAVAVSRLGAGETAPGERFGVDLGRVLAEGSLVAAYQPIVELPTSRIVGYEALCRLDPAAGEVPTPMLFRAAHALGLSVELERLCTSVAAGGARDLPEDATLFLNISPAVLESPAFSVESVVAALESAGIDAHRAVLEVTEQHRVPDSGALAYALRACREAGFGIAVDDLGAGPADLELLGRFDFDYAKIDIVYVQGAGASPARRRLLAGLRLLAAETGAQVIAEGVETEDDLTTVAELGFWAAQGYALASPSPRVARPAGCGAPSPPHSGVATVET</sequence>
<dbReference type="SMART" id="SM00052">
    <property type="entry name" value="EAL"/>
    <property type="match status" value="1"/>
</dbReference>
<dbReference type="FunFam" id="3.30.70.270:FF:000001">
    <property type="entry name" value="Diguanylate cyclase domain protein"/>
    <property type="match status" value="1"/>
</dbReference>
<dbReference type="SMART" id="SM00065">
    <property type="entry name" value="GAF"/>
    <property type="match status" value="2"/>
</dbReference>
<dbReference type="GO" id="GO:0071111">
    <property type="term" value="F:cyclic-guanylate-specific phosphodiesterase activity"/>
    <property type="evidence" value="ECO:0007669"/>
    <property type="project" value="InterPro"/>
</dbReference>
<dbReference type="Gene3D" id="3.30.450.40">
    <property type="match status" value="2"/>
</dbReference>
<gene>
    <name evidence="4" type="ORF">Gocc_2611</name>
</gene>
<dbReference type="Pfam" id="PF01590">
    <property type="entry name" value="GAF"/>
    <property type="match status" value="2"/>
</dbReference>
<comment type="caution">
    <text evidence="4">The sequence shown here is derived from an EMBL/GenBank/DDBJ whole genome shotgun (WGS) entry which is preliminary data.</text>
</comment>
<dbReference type="InterPro" id="IPR001633">
    <property type="entry name" value="EAL_dom"/>
</dbReference>
<dbReference type="OrthoDB" id="23692at2"/>
<dbReference type="SUPFAM" id="SSF55781">
    <property type="entry name" value="GAF domain-like"/>
    <property type="match status" value="2"/>
</dbReference>
<proteinExistence type="predicted"/>
<dbReference type="PROSITE" id="PS50887">
    <property type="entry name" value="GGDEF"/>
    <property type="match status" value="1"/>
</dbReference>
<evidence type="ECO:0000259" key="3">
    <source>
        <dbReference type="PROSITE" id="PS50887"/>
    </source>
</evidence>
<dbReference type="CDD" id="cd01949">
    <property type="entry name" value="GGDEF"/>
    <property type="match status" value="1"/>
</dbReference>
<name>A0A7M2YW99_9ACTN</name>
<dbReference type="EMBL" id="QQZY01000007">
    <property type="protein sequence ID" value="RDI73698.1"/>
    <property type="molecule type" value="Genomic_DNA"/>
</dbReference>
<reference evidence="4 5" key="1">
    <citation type="submission" date="2018-07" db="EMBL/GenBank/DDBJ databases">
        <title>High-quality-draft genome sequence of Gaiella occulta.</title>
        <authorList>
            <person name="Severino R."/>
            <person name="Froufe H.J.C."/>
            <person name="Rainey F.A."/>
            <person name="Barroso C."/>
            <person name="Albuquerque L."/>
            <person name="Lobo-Da-Cunha A."/>
            <person name="Da Costa M.S."/>
            <person name="Egas C."/>
        </authorList>
    </citation>
    <scope>NUCLEOTIDE SEQUENCE [LARGE SCALE GENOMIC DNA]</scope>
    <source>
        <strain evidence="4 5">F2-233</strain>
    </source>
</reference>
<reference evidence="5" key="2">
    <citation type="journal article" date="2019" name="MicrobiologyOpen">
        <title>High-quality draft genome sequence of Gaiella occulta isolated from a 150 meter deep mineral water borehole and comparison with the genome sequences of other deep-branching lineages of the phylum Actinobacteria.</title>
        <authorList>
            <person name="Severino R."/>
            <person name="Froufe H.J.C."/>
            <person name="Barroso C."/>
            <person name="Albuquerque L."/>
            <person name="Lobo-da-Cunha A."/>
            <person name="da Costa M.S."/>
            <person name="Egas C."/>
        </authorList>
    </citation>
    <scope>NUCLEOTIDE SEQUENCE [LARGE SCALE GENOMIC DNA]</scope>
    <source>
        <strain evidence="5">F2-233</strain>
    </source>
</reference>
<protein>
    <submittedName>
        <fullName evidence="4">GGDEF: diguanylate cyclase (GGDEF) domain</fullName>
    </submittedName>
</protein>
<dbReference type="InterPro" id="IPR029787">
    <property type="entry name" value="Nucleotide_cyclase"/>
</dbReference>
<evidence type="ECO:0000256" key="1">
    <source>
        <dbReference type="SAM" id="MobiDB-lite"/>
    </source>
</evidence>
<dbReference type="SMART" id="SM00267">
    <property type="entry name" value="GGDEF"/>
    <property type="match status" value="1"/>
</dbReference>
<dbReference type="Proteomes" id="UP000254134">
    <property type="component" value="Unassembled WGS sequence"/>
</dbReference>
<keyword evidence="5" id="KW-1185">Reference proteome</keyword>
<dbReference type="InterPro" id="IPR003018">
    <property type="entry name" value="GAF"/>
</dbReference>
<dbReference type="SUPFAM" id="SSF141868">
    <property type="entry name" value="EAL domain-like"/>
    <property type="match status" value="1"/>
</dbReference>
<dbReference type="PANTHER" id="PTHR33121:SF76">
    <property type="entry name" value="SIGNALING PROTEIN"/>
    <property type="match status" value="1"/>
</dbReference>
<dbReference type="PANTHER" id="PTHR33121">
    <property type="entry name" value="CYCLIC DI-GMP PHOSPHODIESTERASE PDEF"/>
    <property type="match status" value="1"/>
</dbReference>
<feature type="region of interest" description="Disordered" evidence="1">
    <location>
        <begin position="13"/>
        <end position="39"/>
    </location>
</feature>
<dbReference type="Gene3D" id="3.20.20.450">
    <property type="entry name" value="EAL domain"/>
    <property type="match status" value="1"/>
</dbReference>
<accession>A0A7M2YW99</accession>
<feature type="region of interest" description="Disordered" evidence="1">
    <location>
        <begin position="790"/>
        <end position="810"/>
    </location>
</feature>
<dbReference type="NCBIfam" id="TIGR00254">
    <property type="entry name" value="GGDEF"/>
    <property type="match status" value="1"/>
</dbReference>
<dbReference type="InterPro" id="IPR043128">
    <property type="entry name" value="Rev_trsase/Diguanyl_cyclase"/>
</dbReference>
<feature type="domain" description="EAL" evidence="2">
    <location>
        <begin position="549"/>
        <end position="799"/>
    </location>
</feature>
<dbReference type="InterPro" id="IPR050706">
    <property type="entry name" value="Cyclic-di-GMP_PDE-like"/>
</dbReference>
<dbReference type="InterPro" id="IPR035919">
    <property type="entry name" value="EAL_sf"/>
</dbReference>
<feature type="compositionally biased region" description="Basic and acidic residues" evidence="1">
    <location>
        <begin position="13"/>
        <end position="33"/>
    </location>
</feature>
<dbReference type="Gene3D" id="3.30.70.270">
    <property type="match status" value="1"/>
</dbReference>
<feature type="domain" description="GGDEF" evidence="3">
    <location>
        <begin position="410"/>
        <end position="541"/>
    </location>
</feature>
<dbReference type="AlphaFoldDB" id="A0A7M2YW99"/>
<dbReference type="PROSITE" id="PS50883">
    <property type="entry name" value="EAL"/>
    <property type="match status" value="1"/>
</dbReference>
<dbReference type="InterPro" id="IPR029016">
    <property type="entry name" value="GAF-like_dom_sf"/>
</dbReference>
<dbReference type="InterPro" id="IPR000160">
    <property type="entry name" value="GGDEF_dom"/>
</dbReference>
<dbReference type="RefSeq" id="WP_114797013.1">
    <property type="nucleotide sequence ID" value="NZ_QQZY01000007.1"/>
</dbReference>
<dbReference type="SUPFAM" id="SSF55073">
    <property type="entry name" value="Nucleotide cyclase"/>
    <property type="match status" value="1"/>
</dbReference>
<dbReference type="CDD" id="cd01948">
    <property type="entry name" value="EAL"/>
    <property type="match status" value="1"/>
</dbReference>
<evidence type="ECO:0000259" key="2">
    <source>
        <dbReference type="PROSITE" id="PS50883"/>
    </source>
</evidence>